<reference evidence="1 2" key="2">
    <citation type="journal article" date="2022" name="Mol. Ecol. Resour.">
        <title>The genomes of chicory, endive, great burdock and yacon provide insights into Asteraceae paleo-polyploidization history and plant inulin production.</title>
        <authorList>
            <person name="Fan W."/>
            <person name="Wang S."/>
            <person name="Wang H."/>
            <person name="Wang A."/>
            <person name="Jiang F."/>
            <person name="Liu H."/>
            <person name="Zhao H."/>
            <person name="Xu D."/>
            <person name="Zhang Y."/>
        </authorList>
    </citation>
    <scope>NUCLEOTIDE SEQUENCE [LARGE SCALE GENOMIC DNA]</scope>
    <source>
        <strain evidence="2">cv. Niubang</strain>
    </source>
</reference>
<gene>
    <name evidence="1" type="ORF">L6452_37725</name>
</gene>
<comment type="caution">
    <text evidence="1">The sequence shown here is derived from an EMBL/GenBank/DDBJ whole genome shotgun (WGS) entry which is preliminary data.</text>
</comment>
<organism evidence="1 2">
    <name type="scientific">Arctium lappa</name>
    <name type="common">Greater burdock</name>
    <name type="synonym">Lappa major</name>
    <dbReference type="NCBI Taxonomy" id="4217"/>
    <lineage>
        <taxon>Eukaryota</taxon>
        <taxon>Viridiplantae</taxon>
        <taxon>Streptophyta</taxon>
        <taxon>Embryophyta</taxon>
        <taxon>Tracheophyta</taxon>
        <taxon>Spermatophyta</taxon>
        <taxon>Magnoliopsida</taxon>
        <taxon>eudicotyledons</taxon>
        <taxon>Gunneridae</taxon>
        <taxon>Pentapetalae</taxon>
        <taxon>asterids</taxon>
        <taxon>campanulids</taxon>
        <taxon>Asterales</taxon>
        <taxon>Asteraceae</taxon>
        <taxon>Carduoideae</taxon>
        <taxon>Cardueae</taxon>
        <taxon>Arctiinae</taxon>
        <taxon>Arctium</taxon>
    </lineage>
</organism>
<name>A0ACB8Y592_ARCLA</name>
<sequence length="246" mass="26834">MKTERTGKAPTDRKAGEEHSRNETSRSYCDVVKGKEKVNSSSEEIRAAEKNSDPLGRWEIHLNESSSGEEESPSPSEWTEDVDAEEEWAVDESVFIGKEVEIGKQGSQRSGDLEVVGELVQIKEDDVAQKDELLVGRFGEIQFQIPRVEGGTQESRQKNFEKTPCSKVLSVSNDEGGGVGVNVERRASLVNFERDFESGQYQGGFLEKGFGPGNVGGPLTSANVSSGPVDAEAALFNEGFESRIEA</sequence>
<protein>
    <submittedName>
        <fullName evidence="1">Uncharacterized protein</fullName>
    </submittedName>
</protein>
<evidence type="ECO:0000313" key="1">
    <source>
        <dbReference type="EMBL" id="KAI3678433.1"/>
    </source>
</evidence>
<evidence type="ECO:0000313" key="2">
    <source>
        <dbReference type="Proteomes" id="UP001055879"/>
    </source>
</evidence>
<dbReference type="EMBL" id="CM042060">
    <property type="protein sequence ID" value="KAI3678433.1"/>
    <property type="molecule type" value="Genomic_DNA"/>
</dbReference>
<dbReference type="Proteomes" id="UP001055879">
    <property type="component" value="Linkage Group LG14"/>
</dbReference>
<keyword evidence="2" id="KW-1185">Reference proteome</keyword>
<accession>A0ACB8Y592</accession>
<reference evidence="2" key="1">
    <citation type="journal article" date="2022" name="Mol. Ecol. Resour.">
        <title>The genomes of chicory, endive, great burdock and yacon provide insights into Asteraceae palaeo-polyploidization history and plant inulin production.</title>
        <authorList>
            <person name="Fan W."/>
            <person name="Wang S."/>
            <person name="Wang H."/>
            <person name="Wang A."/>
            <person name="Jiang F."/>
            <person name="Liu H."/>
            <person name="Zhao H."/>
            <person name="Xu D."/>
            <person name="Zhang Y."/>
        </authorList>
    </citation>
    <scope>NUCLEOTIDE SEQUENCE [LARGE SCALE GENOMIC DNA]</scope>
    <source>
        <strain evidence="2">cv. Niubang</strain>
    </source>
</reference>
<proteinExistence type="predicted"/>